<dbReference type="PANTHER" id="PTHR45586:SF1">
    <property type="entry name" value="LIPOPOLYSACCHARIDE ASSEMBLY PROTEIN B"/>
    <property type="match status" value="1"/>
</dbReference>
<keyword evidence="1" id="KW-0677">Repeat</keyword>
<gene>
    <name evidence="5" type="ORF">K3X48_07495</name>
</gene>
<dbReference type="AlphaFoldDB" id="A0A9Q9LW34"/>
<accession>A0A9Q9LW34</accession>
<organism evidence="5 6">
    <name type="scientific">Aliiroseovarius crassostreae</name>
    <dbReference type="NCBI Taxonomy" id="154981"/>
    <lineage>
        <taxon>Bacteria</taxon>
        <taxon>Pseudomonadati</taxon>
        <taxon>Pseudomonadota</taxon>
        <taxon>Alphaproteobacteria</taxon>
        <taxon>Rhodobacterales</taxon>
        <taxon>Paracoccaceae</taxon>
        <taxon>Aliiroseovarius</taxon>
    </lineage>
</organism>
<sequence length="185" mass="20681">MFRLRHLFLLISALVLLTPVSAQAQDQREVPLDALYAQLEQADDSNWQALEQAIQSRWAQSGSASVDLLYMRAKSAIEAGDLEGAFSHLGAVTDHAPEFAEGWHLRATAFFRAERYGLALDSLRRTLALEPRHFDALQGVAVVMEILDEPDRALEIYHEVLAIHPRNPDVKEAVARLTKQLATDL</sequence>
<dbReference type="PANTHER" id="PTHR45586">
    <property type="entry name" value="TPR REPEAT-CONTAINING PROTEIN PA4667"/>
    <property type="match status" value="1"/>
</dbReference>
<dbReference type="Gene3D" id="1.25.40.10">
    <property type="entry name" value="Tetratricopeptide repeat domain"/>
    <property type="match status" value="1"/>
</dbReference>
<feature type="repeat" description="TPR" evidence="3">
    <location>
        <begin position="100"/>
        <end position="133"/>
    </location>
</feature>
<feature type="signal peptide" evidence="4">
    <location>
        <begin position="1"/>
        <end position="24"/>
    </location>
</feature>
<dbReference type="PROSITE" id="PS50005">
    <property type="entry name" value="TPR"/>
    <property type="match status" value="1"/>
</dbReference>
<evidence type="ECO:0000256" key="4">
    <source>
        <dbReference type="SAM" id="SignalP"/>
    </source>
</evidence>
<name>A0A9Q9LW34_9RHOB</name>
<dbReference type="InterPro" id="IPR051012">
    <property type="entry name" value="CellSynth/LPSAsmb/PSIAsmb"/>
</dbReference>
<dbReference type="InterPro" id="IPR019734">
    <property type="entry name" value="TPR_rpt"/>
</dbReference>
<proteinExistence type="predicted"/>
<evidence type="ECO:0000313" key="5">
    <source>
        <dbReference type="EMBL" id="UWP94112.1"/>
    </source>
</evidence>
<evidence type="ECO:0000256" key="2">
    <source>
        <dbReference type="ARBA" id="ARBA00022803"/>
    </source>
</evidence>
<keyword evidence="4" id="KW-0732">Signal</keyword>
<dbReference type="Pfam" id="PF14559">
    <property type="entry name" value="TPR_19"/>
    <property type="match status" value="1"/>
</dbReference>
<evidence type="ECO:0000313" key="6">
    <source>
        <dbReference type="Proteomes" id="UP001057991"/>
    </source>
</evidence>
<dbReference type="RefSeq" id="WP_259805378.1">
    <property type="nucleotide sequence ID" value="NZ_CP080776.1"/>
</dbReference>
<keyword evidence="2 3" id="KW-0802">TPR repeat</keyword>
<dbReference type="SMART" id="SM00028">
    <property type="entry name" value="TPR"/>
    <property type="match status" value="3"/>
</dbReference>
<dbReference type="SUPFAM" id="SSF48452">
    <property type="entry name" value="TPR-like"/>
    <property type="match status" value="1"/>
</dbReference>
<dbReference type="Proteomes" id="UP001057991">
    <property type="component" value="Chromosome"/>
</dbReference>
<evidence type="ECO:0000256" key="3">
    <source>
        <dbReference type="PROSITE-ProRule" id="PRU00339"/>
    </source>
</evidence>
<feature type="chain" id="PRO_5040517085" description="Tetratrico peptide repeat group 5 domain-containing protein" evidence="4">
    <location>
        <begin position="25"/>
        <end position="185"/>
    </location>
</feature>
<dbReference type="EMBL" id="CP080776">
    <property type="protein sequence ID" value="UWP94112.1"/>
    <property type="molecule type" value="Genomic_DNA"/>
</dbReference>
<dbReference type="InterPro" id="IPR011990">
    <property type="entry name" value="TPR-like_helical_dom_sf"/>
</dbReference>
<evidence type="ECO:0000256" key="1">
    <source>
        <dbReference type="ARBA" id="ARBA00022737"/>
    </source>
</evidence>
<evidence type="ECO:0008006" key="7">
    <source>
        <dbReference type="Google" id="ProtNLM"/>
    </source>
</evidence>
<protein>
    <recommendedName>
        <fullName evidence="7">Tetratrico peptide repeat group 5 domain-containing protein</fullName>
    </recommendedName>
</protein>
<reference evidence="5" key="1">
    <citation type="submission" date="2021-08" db="EMBL/GenBank/DDBJ databases">
        <authorList>
            <person name="Nwanade C."/>
            <person name="Wang M."/>
            <person name="Masoudi A."/>
            <person name="Yu Z."/>
            <person name="Liu J."/>
        </authorList>
    </citation>
    <scope>NUCLEOTIDE SEQUENCE</scope>
    <source>
        <strain evidence="5">S056</strain>
    </source>
</reference>